<feature type="domain" description="Sulfatase N-terminal" evidence="1">
    <location>
        <begin position="2"/>
        <end position="306"/>
    </location>
</feature>
<proteinExistence type="predicted"/>
<dbReference type="PANTHER" id="PTHR43751">
    <property type="entry name" value="SULFATASE"/>
    <property type="match status" value="1"/>
</dbReference>
<dbReference type="EMBL" id="LBTX01000011">
    <property type="protein sequence ID" value="KKQ49720.1"/>
    <property type="molecule type" value="Genomic_DNA"/>
</dbReference>
<dbReference type="InterPro" id="IPR000917">
    <property type="entry name" value="Sulfatase_N"/>
</dbReference>
<reference evidence="2 3" key="1">
    <citation type="journal article" date="2015" name="Nature">
        <title>rRNA introns, odd ribosomes, and small enigmatic genomes across a large radiation of phyla.</title>
        <authorList>
            <person name="Brown C.T."/>
            <person name="Hug L.A."/>
            <person name="Thomas B.C."/>
            <person name="Sharon I."/>
            <person name="Castelle C.J."/>
            <person name="Singh A."/>
            <person name="Wilkins M.J."/>
            <person name="Williams K.H."/>
            <person name="Banfield J.F."/>
        </authorList>
    </citation>
    <scope>NUCLEOTIDE SEQUENCE [LARGE SCALE GENOMIC DNA]</scope>
</reference>
<dbReference type="InterPro" id="IPR017850">
    <property type="entry name" value="Alkaline_phosphatase_core_sf"/>
</dbReference>
<accession>A0A0G0IFG8</accession>
<dbReference type="InterPro" id="IPR052701">
    <property type="entry name" value="GAG_Ulvan_Degrading_Sulfatases"/>
</dbReference>
<evidence type="ECO:0000313" key="2">
    <source>
        <dbReference type="EMBL" id="KKQ49720.1"/>
    </source>
</evidence>
<dbReference type="Pfam" id="PF00884">
    <property type="entry name" value="Sulfatase"/>
    <property type="match status" value="1"/>
</dbReference>
<dbReference type="SUPFAM" id="SSF53649">
    <property type="entry name" value="Alkaline phosphatase-like"/>
    <property type="match status" value="1"/>
</dbReference>
<dbReference type="PANTHER" id="PTHR43751:SF3">
    <property type="entry name" value="SULFATASE N-TERMINAL DOMAIN-CONTAINING PROTEIN"/>
    <property type="match status" value="1"/>
</dbReference>
<dbReference type="CDD" id="cd16148">
    <property type="entry name" value="sulfatase_like"/>
    <property type="match status" value="1"/>
</dbReference>
<organism evidence="2 3">
    <name type="scientific">Candidatus Shapirobacteria bacterium GW2011_GWE1_38_10</name>
    <dbReference type="NCBI Taxonomy" id="1618488"/>
    <lineage>
        <taxon>Bacteria</taxon>
        <taxon>Candidatus Shapironibacteriota</taxon>
    </lineage>
</organism>
<evidence type="ECO:0000313" key="3">
    <source>
        <dbReference type="Proteomes" id="UP000034231"/>
    </source>
</evidence>
<dbReference type="Gene3D" id="3.40.720.10">
    <property type="entry name" value="Alkaline Phosphatase, subunit A"/>
    <property type="match status" value="1"/>
</dbReference>
<name>A0A0G0IFG8_9BACT</name>
<dbReference type="Gene3D" id="3.30.1120.10">
    <property type="match status" value="1"/>
</dbReference>
<gene>
    <name evidence="2" type="ORF">US68_C0011G0027</name>
</gene>
<protein>
    <recommendedName>
        <fullName evidence="1">Sulfatase N-terminal domain-containing protein</fullName>
    </recommendedName>
</protein>
<comment type="caution">
    <text evidence="2">The sequence shown here is derived from an EMBL/GenBank/DDBJ whole genome shotgun (WGS) entry which is preliminary data.</text>
</comment>
<sequence length="421" mass="47554">MQAKHLNSYGYTLNTTPNLDAFLSQSTLFTKTISPSSWTVPTHMSIFTSMYPSEHKVINKFSDYDMKTKKGVIANLKKLSPDAVTLAEVLKNEGYATGGFTGDAGVGPQFGFDQGFDTYFETETFGGMDGSVPKAIEWLTQNKDKPFFLFLHGYDVHGQHEPKDGFDYRYVNKPYTGKYTGSKVEQGKLREEALANGGMLKMSDEDVAFWRAIYDEKINKMDLEFKSFMDQIKEMDILDNTVVMIISDHGTEFFEHKSIDHGATLYGELVNVLFAIRQPRQEEGRKVDQLVSTFDIMPTALDLLGINNPVPQQTKGANIVPALKGENVAHDIYIETDYRLYTFKRSLQTPDNWKLILTLDSGKKELYNLNDDPNELKNLIEENPEKGFELEQKLLTHIEATSGQRNASQLGCSPVYGDQCK</sequence>
<evidence type="ECO:0000259" key="1">
    <source>
        <dbReference type="Pfam" id="PF00884"/>
    </source>
</evidence>
<dbReference type="Proteomes" id="UP000034231">
    <property type="component" value="Unassembled WGS sequence"/>
</dbReference>
<dbReference type="AlphaFoldDB" id="A0A0G0IFG8"/>